<sequence>MSINSPPSLFDVAILSLLRDDTSAIAALECLPINLFPPLFKVAITGGHFKTVTAMVGAWPFHFLALGSLLVAEEPHQEILKAALDGLDVLFGQKVRPRRWRLQVLDLRKKIDTSSWNAGSGTLVRSSVYFAEEPVYAQLRQRRQNMEHSKLGEKQPIVSVQVLIDMRIRKCDEFLTFLIERVRQRKGLMRLCCKNLAFVDMPSQISLIENILQAVQLDFIQILTINCTWDLFILARIAPYLGCMFKLRRLILCRITTRFFNSEAEDREVETSLAQFAAQFFHLHQLKELLLLSVHCLEGHLDQVLSCLASPLETLWITDCLISDSDLTYLTVCSNTSQLNSFHLRDVVLTNVNPELLQSLLMRASTTLHFLDWSGCGITDSQLTSILPSLGHCSQLQFFKFSGSLVSMTVLERLLRYTLPLCNFQCLELPVPVECYVENTGILHQDTLELHMDKIRQILQELERCSQDVKSCYHSSIAYDSIVLNF</sequence>
<keyword evidence="1" id="KW-1185">Reference proteome</keyword>
<accession>A0AC55CQ10</accession>
<evidence type="ECO:0000313" key="1">
    <source>
        <dbReference type="Proteomes" id="UP000694863"/>
    </source>
</evidence>
<proteinExistence type="predicted"/>
<evidence type="ECO:0000313" key="2">
    <source>
        <dbReference type="RefSeq" id="XP_045140343.1"/>
    </source>
</evidence>
<protein>
    <submittedName>
        <fullName evidence="2">Melanoma antigen preferentially expressed in tumors-like</fullName>
    </submittedName>
</protein>
<reference evidence="2" key="1">
    <citation type="submission" date="2025-08" db="UniProtKB">
        <authorList>
            <consortium name="RefSeq"/>
        </authorList>
    </citation>
    <scope>IDENTIFICATION</scope>
</reference>
<dbReference type="RefSeq" id="XP_045140343.1">
    <property type="nucleotide sequence ID" value="XM_045284408.1"/>
</dbReference>
<gene>
    <name evidence="2" type="primary">LOC101645223</name>
</gene>
<name>A0AC55CQ10_ECHTE</name>
<organism evidence="1 2">
    <name type="scientific">Echinops telfairi</name>
    <name type="common">Lesser hedgehog tenrec</name>
    <dbReference type="NCBI Taxonomy" id="9371"/>
    <lineage>
        <taxon>Eukaryota</taxon>
        <taxon>Metazoa</taxon>
        <taxon>Chordata</taxon>
        <taxon>Craniata</taxon>
        <taxon>Vertebrata</taxon>
        <taxon>Euteleostomi</taxon>
        <taxon>Mammalia</taxon>
        <taxon>Eutheria</taxon>
        <taxon>Afrotheria</taxon>
        <taxon>Tenrecidae</taxon>
        <taxon>Tenrecinae</taxon>
        <taxon>Echinops</taxon>
    </lineage>
</organism>
<dbReference type="Proteomes" id="UP000694863">
    <property type="component" value="Unplaced"/>
</dbReference>